<dbReference type="InterPro" id="IPR040919">
    <property type="entry name" value="Asparaginase_C"/>
</dbReference>
<dbReference type="PIRSF" id="PIRSF500176">
    <property type="entry name" value="L_ASNase"/>
    <property type="match status" value="1"/>
</dbReference>
<dbReference type="PROSITE" id="PS00917">
    <property type="entry name" value="ASN_GLN_ASE_2"/>
    <property type="match status" value="1"/>
</dbReference>
<dbReference type="EMBL" id="JABZFZ010000047">
    <property type="protein sequence ID" value="MBF0939564.1"/>
    <property type="molecule type" value="Genomic_DNA"/>
</dbReference>
<feature type="binding site" evidence="2">
    <location>
        <position position="55"/>
    </location>
    <ligand>
        <name>substrate</name>
    </ligand>
</feature>
<protein>
    <submittedName>
        <fullName evidence="6">Asparaginase</fullName>
    </submittedName>
</protein>
<dbReference type="SUPFAM" id="SSF53774">
    <property type="entry name" value="Glutaminase/Asparaginase"/>
    <property type="match status" value="1"/>
</dbReference>
<dbReference type="InterPro" id="IPR036152">
    <property type="entry name" value="Asp/glu_Ase-like_sf"/>
</dbReference>
<evidence type="ECO:0000259" key="5">
    <source>
        <dbReference type="Pfam" id="PF17763"/>
    </source>
</evidence>
<dbReference type="Proteomes" id="UP000718630">
    <property type="component" value="Unassembled WGS sequence"/>
</dbReference>
<dbReference type="AlphaFoldDB" id="A0A929MYI3"/>
<dbReference type="InterPro" id="IPR041725">
    <property type="entry name" value="L-asparaginase_I"/>
</dbReference>
<dbReference type="PANTHER" id="PTHR11707">
    <property type="entry name" value="L-ASPARAGINASE"/>
    <property type="match status" value="1"/>
</dbReference>
<reference evidence="6" key="1">
    <citation type="submission" date="2020-04" db="EMBL/GenBank/DDBJ databases">
        <title>Deep metagenomics examines the oral microbiome during advanced dental caries in children, revealing novel taxa and co-occurrences with host molecules.</title>
        <authorList>
            <person name="Baker J.L."/>
            <person name="Morton J.T."/>
            <person name="Dinis M."/>
            <person name="Alvarez R."/>
            <person name="Tran N.C."/>
            <person name="Knight R."/>
            <person name="Edlund A."/>
        </authorList>
    </citation>
    <scope>NUCLEOTIDE SEQUENCE</scope>
    <source>
        <strain evidence="6">JCVI_32_bin.64</strain>
    </source>
</reference>
<feature type="domain" description="Asparaginase/glutaminase C-terminal" evidence="5">
    <location>
        <begin position="204"/>
        <end position="320"/>
    </location>
</feature>
<dbReference type="CDD" id="cd08963">
    <property type="entry name" value="L-asparaginase_I"/>
    <property type="match status" value="1"/>
</dbReference>
<dbReference type="Pfam" id="PF00710">
    <property type="entry name" value="Asparaginase"/>
    <property type="match status" value="1"/>
</dbReference>
<feature type="binding site" evidence="2">
    <location>
        <begin position="86"/>
        <end position="87"/>
    </location>
    <ligand>
        <name>substrate</name>
    </ligand>
</feature>
<dbReference type="PROSITE" id="PS51732">
    <property type="entry name" value="ASN_GLN_ASE_3"/>
    <property type="match status" value="1"/>
</dbReference>
<name>A0A929MYI3_9ACTO</name>
<dbReference type="PRINTS" id="PR00139">
    <property type="entry name" value="ASNGLNASE"/>
</dbReference>
<dbReference type="GO" id="GO:0004067">
    <property type="term" value="F:asparaginase activity"/>
    <property type="evidence" value="ECO:0007669"/>
    <property type="project" value="UniProtKB-UniRule"/>
</dbReference>
<dbReference type="Pfam" id="PF17763">
    <property type="entry name" value="Asparaginase_C"/>
    <property type="match status" value="1"/>
</dbReference>
<dbReference type="Gene3D" id="3.40.50.1170">
    <property type="entry name" value="L-asparaginase, N-terminal domain"/>
    <property type="match status" value="1"/>
</dbReference>
<accession>A0A929MYI3</accession>
<dbReference type="GO" id="GO:0005829">
    <property type="term" value="C:cytosol"/>
    <property type="evidence" value="ECO:0007669"/>
    <property type="project" value="TreeGrafter"/>
</dbReference>
<dbReference type="InterPro" id="IPR006034">
    <property type="entry name" value="Asparaginase/glutaminase-like"/>
</dbReference>
<dbReference type="InterPro" id="IPR027475">
    <property type="entry name" value="Asparaginase/glutaminase_AS2"/>
</dbReference>
<sequence>MRIHVTYAGGTIGMVDSPGGLRPGADLEGWLRRQLDGIEASHTISVSALDPLIDSAEATPGDWQAIADDIRVHAPAADAFIVLHGTDTMAYTSSALSYALADLGRPVVLTGSQCPLGVVGSDASPNVTGALRAAMSGRAQGTTLFFGHLLLAGNRVTKTSSWAFNGFDSPAVPPLARTGGPWRWGGPPSPGTGWESPKPFTAHDVAVINVVPGMSGARLRAMLSPAPDAVVLRCFGVGNIPASQPGLVPALAALHEAGAPLVVASQCHQAEVVLGHYEAGGALAGLGAISAHDMTLEAVYAKTVFLLSQGLRGQEFAAWMNRSIAGELTAPQDGAHDHHGPARP</sequence>
<dbReference type="InterPro" id="IPR027474">
    <property type="entry name" value="L-asparaginase_N"/>
</dbReference>
<gene>
    <name evidence="6" type="ORF">HXK03_01620</name>
</gene>
<evidence type="ECO:0000313" key="6">
    <source>
        <dbReference type="EMBL" id="MBF0939564.1"/>
    </source>
</evidence>
<feature type="domain" description="L-asparaginase N-terminal" evidence="4">
    <location>
        <begin position="2"/>
        <end position="180"/>
    </location>
</feature>
<evidence type="ECO:0000256" key="2">
    <source>
        <dbReference type="PIRSR" id="PIRSR001220-2"/>
    </source>
</evidence>
<dbReference type="SMART" id="SM00870">
    <property type="entry name" value="Asparaginase"/>
    <property type="match status" value="1"/>
</dbReference>
<dbReference type="SFLD" id="SFLDS00057">
    <property type="entry name" value="Glutaminase/Asparaginase"/>
    <property type="match status" value="1"/>
</dbReference>
<comment type="caution">
    <text evidence="6">The sequence shown here is derived from an EMBL/GenBank/DDBJ whole genome shotgun (WGS) entry which is preliminary data.</text>
</comment>
<organism evidence="6 7">
    <name type="scientific">Schaalia georgiae</name>
    <dbReference type="NCBI Taxonomy" id="52768"/>
    <lineage>
        <taxon>Bacteria</taxon>
        <taxon>Bacillati</taxon>
        <taxon>Actinomycetota</taxon>
        <taxon>Actinomycetes</taxon>
        <taxon>Actinomycetales</taxon>
        <taxon>Actinomycetaceae</taxon>
        <taxon>Schaalia</taxon>
    </lineage>
</organism>
<dbReference type="Gene3D" id="3.40.50.40">
    <property type="match status" value="1"/>
</dbReference>
<dbReference type="InterPro" id="IPR027473">
    <property type="entry name" value="L-asparaginase_C"/>
</dbReference>
<dbReference type="PIRSF" id="PIRSF001220">
    <property type="entry name" value="L-ASNase_gatD"/>
    <property type="match status" value="1"/>
</dbReference>
<feature type="active site" description="O-isoaspartyl threonine intermediate" evidence="1">
    <location>
        <position position="11"/>
    </location>
</feature>
<feature type="active site" evidence="3">
    <location>
        <position position="86"/>
    </location>
</feature>
<evidence type="ECO:0000259" key="4">
    <source>
        <dbReference type="Pfam" id="PF00710"/>
    </source>
</evidence>
<evidence type="ECO:0000313" key="7">
    <source>
        <dbReference type="Proteomes" id="UP000718630"/>
    </source>
</evidence>
<evidence type="ECO:0000256" key="3">
    <source>
        <dbReference type="PROSITE-ProRule" id="PRU10100"/>
    </source>
</evidence>
<proteinExistence type="predicted"/>
<evidence type="ECO:0000256" key="1">
    <source>
        <dbReference type="PIRSR" id="PIRSR001220-1"/>
    </source>
</evidence>
<dbReference type="InterPro" id="IPR037152">
    <property type="entry name" value="L-asparaginase_N_sf"/>
</dbReference>
<dbReference type="PANTHER" id="PTHR11707:SF28">
    <property type="entry name" value="60 KDA LYSOPHOSPHOLIPASE"/>
    <property type="match status" value="1"/>
</dbReference>